<evidence type="ECO:0000313" key="2">
    <source>
        <dbReference type="Proteomes" id="UP000034799"/>
    </source>
</evidence>
<dbReference type="InterPro" id="IPR003477">
    <property type="entry name" value="PemK-like"/>
</dbReference>
<dbReference type="Pfam" id="PF02452">
    <property type="entry name" value="PemK_toxin"/>
    <property type="match status" value="1"/>
</dbReference>
<dbReference type="Proteomes" id="UP000034799">
    <property type="component" value="Unassembled WGS sequence"/>
</dbReference>
<evidence type="ECO:0008006" key="3">
    <source>
        <dbReference type="Google" id="ProtNLM"/>
    </source>
</evidence>
<sequence>MNVNTYIKEFDKWSALKKSIEKRSVIPYFKEKDIWWINMGVNIGYEEDGKGEEFKRPVLILKKLGKYSFLGIPLSTKIKERIGYLKLYFKGEIVSAIISQMRIYSTKRILRKMGRIDNNQFDRIKGDIWKMYFCPPNITKGVKGY</sequence>
<dbReference type="EMBL" id="LBWK01000002">
    <property type="protein sequence ID" value="KKR05615.1"/>
    <property type="molecule type" value="Genomic_DNA"/>
</dbReference>
<gene>
    <name evidence="1" type="ORF">UT34_C0002G0122</name>
</gene>
<reference evidence="1 2" key="1">
    <citation type="journal article" date="2015" name="Nature">
        <title>rRNA introns, odd ribosomes, and small enigmatic genomes across a large radiation of phyla.</title>
        <authorList>
            <person name="Brown C.T."/>
            <person name="Hug L.A."/>
            <person name="Thomas B.C."/>
            <person name="Sharon I."/>
            <person name="Castelle C.J."/>
            <person name="Singh A."/>
            <person name="Wilkins M.J."/>
            <person name="Williams K.H."/>
            <person name="Banfield J.F."/>
        </authorList>
    </citation>
    <scope>NUCLEOTIDE SEQUENCE [LARGE SCALE GENOMIC DNA]</scope>
</reference>
<proteinExistence type="predicted"/>
<dbReference type="InterPro" id="IPR011067">
    <property type="entry name" value="Plasmid_toxin/cell-grow_inhib"/>
</dbReference>
<dbReference type="Gene3D" id="2.30.30.110">
    <property type="match status" value="1"/>
</dbReference>
<dbReference type="SUPFAM" id="SSF50118">
    <property type="entry name" value="Cell growth inhibitor/plasmid maintenance toxic component"/>
    <property type="match status" value="1"/>
</dbReference>
<dbReference type="AlphaFoldDB" id="A0A0G0Q5E5"/>
<comment type="caution">
    <text evidence="1">The sequence shown here is derived from an EMBL/GenBank/DDBJ whole genome shotgun (WGS) entry which is preliminary data.</text>
</comment>
<accession>A0A0G0Q5E5</accession>
<protein>
    <recommendedName>
        <fullName evidence="3">2,4-dihydroxyhept-2-ene-1,7-dioic acid aldolase</fullName>
    </recommendedName>
</protein>
<dbReference type="GO" id="GO:0003677">
    <property type="term" value="F:DNA binding"/>
    <property type="evidence" value="ECO:0007669"/>
    <property type="project" value="InterPro"/>
</dbReference>
<dbReference type="PATRIC" id="fig|1619100.3.peg.668"/>
<organism evidence="1 2">
    <name type="scientific">candidate division WS6 bacterium GW2011_GWF2_39_15</name>
    <dbReference type="NCBI Taxonomy" id="1619100"/>
    <lineage>
        <taxon>Bacteria</taxon>
        <taxon>Candidatus Dojkabacteria</taxon>
    </lineage>
</organism>
<evidence type="ECO:0000313" key="1">
    <source>
        <dbReference type="EMBL" id="KKR05615.1"/>
    </source>
</evidence>
<name>A0A0G0Q5E5_9BACT</name>